<evidence type="ECO:0000313" key="1">
    <source>
        <dbReference type="EMBL" id="AUB34897.1"/>
    </source>
</evidence>
<dbReference type="AlphaFoldDB" id="A0A2K8SHJ4"/>
<dbReference type="RefSeq" id="WP_225912405.1">
    <property type="nucleotide sequence ID" value="NZ_CAWNNC010000001.1"/>
</dbReference>
<name>A0A2K8SHJ4_9NOSO</name>
<dbReference type="InterPro" id="IPR011856">
    <property type="entry name" value="tRNA_endonuc-like_dom_sf"/>
</dbReference>
<dbReference type="Gene3D" id="3.40.1350.10">
    <property type="match status" value="1"/>
</dbReference>
<dbReference type="InterPro" id="IPR011335">
    <property type="entry name" value="Restrct_endonuc-II-like"/>
</dbReference>
<protein>
    <submittedName>
        <fullName evidence="1">Tn7-like transposition protein A</fullName>
    </submittedName>
</protein>
<sequence length="49" mass="5963">MYQVKVRSLPEIIFMVRGRNEWTQAKYERYIKEGRGRGSGKDYKPWLKI</sequence>
<dbReference type="SUPFAM" id="SSF52980">
    <property type="entry name" value="Restriction endonuclease-like"/>
    <property type="match status" value="1"/>
</dbReference>
<dbReference type="KEGG" id="nfl:COO91_00737"/>
<keyword evidence="2" id="KW-1185">Reference proteome</keyword>
<proteinExistence type="predicted"/>
<reference evidence="1 2" key="1">
    <citation type="submission" date="2017-11" db="EMBL/GenBank/DDBJ databases">
        <title>Complete genome of a free-living desiccation-tolerant cyanobacterium and its photosynthetic adaptation to extreme terrestrial habitat.</title>
        <authorList>
            <person name="Shang J."/>
        </authorList>
    </citation>
    <scope>NUCLEOTIDE SEQUENCE [LARGE SCALE GENOMIC DNA]</scope>
    <source>
        <strain evidence="1 2">CCNUN1</strain>
    </source>
</reference>
<organism evidence="1 2">
    <name type="scientific">Nostoc flagelliforme CCNUN1</name>
    <dbReference type="NCBI Taxonomy" id="2038116"/>
    <lineage>
        <taxon>Bacteria</taxon>
        <taxon>Bacillati</taxon>
        <taxon>Cyanobacteriota</taxon>
        <taxon>Cyanophyceae</taxon>
        <taxon>Nostocales</taxon>
        <taxon>Nostocaceae</taxon>
        <taxon>Nostoc</taxon>
    </lineage>
</organism>
<dbReference type="EMBL" id="CP024785">
    <property type="protein sequence ID" value="AUB34897.1"/>
    <property type="molecule type" value="Genomic_DNA"/>
</dbReference>
<dbReference type="GO" id="GO:0003676">
    <property type="term" value="F:nucleic acid binding"/>
    <property type="evidence" value="ECO:0007669"/>
    <property type="project" value="InterPro"/>
</dbReference>
<gene>
    <name evidence="1" type="ORF">COO91_00737</name>
</gene>
<evidence type="ECO:0000313" key="2">
    <source>
        <dbReference type="Proteomes" id="UP000232003"/>
    </source>
</evidence>
<accession>A0A2K8SHJ4</accession>
<dbReference type="Proteomes" id="UP000232003">
    <property type="component" value="Chromosome"/>
</dbReference>